<feature type="domain" description="Methyltransferase type 11" evidence="1">
    <location>
        <begin position="40"/>
        <end position="130"/>
    </location>
</feature>
<evidence type="ECO:0000313" key="2">
    <source>
        <dbReference type="EMBL" id="MBD8489815.1"/>
    </source>
</evidence>
<accession>A0ABR9APH9</accession>
<gene>
    <name evidence="2" type="ORF">IFO69_13740</name>
</gene>
<dbReference type="InterPro" id="IPR013216">
    <property type="entry name" value="Methyltransf_11"/>
</dbReference>
<keyword evidence="3" id="KW-1185">Reference proteome</keyword>
<dbReference type="Proteomes" id="UP000647133">
    <property type="component" value="Unassembled WGS sequence"/>
</dbReference>
<dbReference type="PANTHER" id="PTHR43861">
    <property type="entry name" value="TRANS-ACONITATE 2-METHYLTRANSFERASE-RELATED"/>
    <property type="match status" value="1"/>
</dbReference>
<dbReference type="SUPFAM" id="SSF53335">
    <property type="entry name" value="S-adenosyl-L-methionine-dependent methyltransferases"/>
    <property type="match status" value="1"/>
</dbReference>
<dbReference type="EMBL" id="JACYTQ010000004">
    <property type="protein sequence ID" value="MBD8489815.1"/>
    <property type="molecule type" value="Genomic_DNA"/>
</dbReference>
<name>A0ABR9APH9_9BACT</name>
<dbReference type="RefSeq" id="WP_192010698.1">
    <property type="nucleotide sequence ID" value="NZ_JACYTQ010000004.1"/>
</dbReference>
<sequence length="256" mass="28883">MSPSTPTWNPNLYNDKHAFVFAYGEQLLQWLNPQKGEHILDLGCGAGQLTYQINQLGAEVVGMDQSSDMIAKAQSLYPSINFLVGDAVDFSFEEKFDAIFSNATLHWVLSYQKAIQAMYANLKSGGRLVVEFGGKGNVQLIETTLKETLAKHGYLQQSQIQLWYFPSIGEYSSALEKVGFRVTFAQHFDRPTALADEATGIKDWLAMFGGKFFDGVSLADQEIIMEEVQEILRPTLFTEGKWYADYKRLRIMAFKD</sequence>
<reference evidence="2 3" key="1">
    <citation type="submission" date="2020-09" db="EMBL/GenBank/DDBJ databases">
        <title>Echinicola sp. CAU 1574 isolated from sand of Sido Beach.</title>
        <authorList>
            <person name="Kim W."/>
        </authorList>
    </citation>
    <scope>NUCLEOTIDE SEQUENCE [LARGE SCALE GENOMIC DNA]</scope>
    <source>
        <strain evidence="2 3">CAU 1574</strain>
    </source>
</reference>
<proteinExistence type="predicted"/>
<dbReference type="CDD" id="cd02440">
    <property type="entry name" value="AdoMet_MTases"/>
    <property type="match status" value="1"/>
</dbReference>
<keyword evidence="2" id="KW-0489">Methyltransferase</keyword>
<dbReference type="PANTHER" id="PTHR43861:SF1">
    <property type="entry name" value="TRANS-ACONITATE 2-METHYLTRANSFERASE"/>
    <property type="match status" value="1"/>
</dbReference>
<evidence type="ECO:0000313" key="3">
    <source>
        <dbReference type="Proteomes" id="UP000647133"/>
    </source>
</evidence>
<protein>
    <submittedName>
        <fullName evidence="2">Methyltransferase domain-containing protein</fullName>
    </submittedName>
</protein>
<organism evidence="2 3">
    <name type="scientific">Echinicola arenosa</name>
    <dbReference type="NCBI Taxonomy" id="2774144"/>
    <lineage>
        <taxon>Bacteria</taxon>
        <taxon>Pseudomonadati</taxon>
        <taxon>Bacteroidota</taxon>
        <taxon>Cytophagia</taxon>
        <taxon>Cytophagales</taxon>
        <taxon>Cyclobacteriaceae</taxon>
        <taxon>Echinicola</taxon>
    </lineage>
</organism>
<dbReference type="Pfam" id="PF08241">
    <property type="entry name" value="Methyltransf_11"/>
    <property type="match status" value="1"/>
</dbReference>
<comment type="caution">
    <text evidence="2">The sequence shown here is derived from an EMBL/GenBank/DDBJ whole genome shotgun (WGS) entry which is preliminary data.</text>
</comment>
<dbReference type="Gene3D" id="3.40.50.150">
    <property type="entry name" value="Vaccinia Virus protein VP39"/>
    <property type="match status" value="1"/>
</dbReference>
<evidence type="ECO:0000259" key="1">
    <source>
        <dbReference type="Pfam" id="PF08241"/>
    </source>
</evidence>
<dbReference type="GO" id="GO:0032259">
    <property type="term" value="P:methylation"/>
    <property type="evidence" value="ECO:0007669"/>
    <property type="project" value="UniProtKB-KW"/>
</dbReference>
<dbReference type="GO" id="GO:0008168">
    <property type="term" value="F:methyltransferase activity"/>
    <property type="evidence" value="ECO:0007669"/>
    <property type="project" value="UniProtKB-KW"/>
</dbReference>
<keyword evidence="2" id="KW-0808">Transferase</keyword>
<dbReference type="InterPro" id="IPR029063">
    <property type="entry name" value="SAM-dependent_MTases_sf"/>
</dbReference>